<dbReference type="AlphaFoldDB" id="A0AA85G8D7"/>
<proteinExistence type="predicted"/>
<reference evidence="2" key="2">
    <citation type="submission" date="2023-11" db="UniProtKB">
        <authorList>
            <consortium name="WormBaseParasite"/>
        </authorList>
    </citation>
    <scope>IDENTIFICATION</scope>
</reference>
<organism evidence="1 2">
    <name type="scientific">Schistosoma rodhaini</name>
    <dbReference type="NCBI Taxonomy" id="6188"/>
    <lineage>
        <taxon>Eukaryota</taxon>
        <taxon>Metazoa</taxon>
        <taxon>Spiralia</taxon>
        <taxon>Lophotrochozoa</taxon>
        <taxon>Platyhelminthes</taxon>
        <taxon>Trematoda</taxon>
        <taxon>Digenea</taxon>
        <taxon>Strigeidida</taxon>
        <taxon>Schistosomatoidea</taxon>
        <taxon>Schistosomatidae</taxon>
        <taxon>Schistosoma</taxon>
    </lineage>
</organism>
<name>A0AA85G8D7_9TREM</name>
<protein>
    <submittedName>
        <fullName evidence="2">Uncharacterized protein</fullName>
    </submittedName>
</protein>
<dbReference type="Proteomes" id="UP000050792">
    <property type="component" value="Unassembled WGS sequence"/>
</dbReference>
<keyword evidence="1" id="KW-1185">Reference proteome</keyword>
<sequence length="406" mass="46772">MNFSEILRNLLFPHLPPTSSIHNIEVPISNNNNTDHINNKLCLLLSHGNAVHELFFVECINQFLQNYTATTTIHQSPFPATINIDDNNAVPDHQHSTAKCLIFCFHKSWNIYHKLLNPLYANNITLKNNLTIIDMTVMLENLLLMPNPNSELNNNDKSLMTDENIGTIIKNYIKEKTDEFLKNSYTTNPSNGMQQHNVGIFVDNISALYDLGVTIRELEQFLCSWLYHSHDPQTAINITNLLVCIGLHVGDFFQNSIVSEYEPALVHLVALWKSRASIILECKPLLTGYTSLVDGQLTCWKRSTEDKISLQDVTTSSTYHFHVEVSISYEKKPSDQLWHHLTSLFSRVKSLTLFCQCLSTRYIGQRELKSLFQKPRYIHNKVKLSSIATDKYLFKFLRPLYLFIYM</sequence>
<dbReference type="Gene3D" id="3.40.50.300">
    <property type="entry name" value="P-loop containing nucleotide triphosphate hydrolases"/>
    <property type="match status" value="1"/>
</dbReference>
<dbReference type="InterPro" id="IPR027417">
    <property type="entry name" value="P-loop_NTPase"/>
</dbReference>
<evidence type="ECO:0000313" key="2">
    <source>
        <dbReference type="WBParaSite" id="SRDH1_84590.2"/>
    </source>
</evidence>
<accession>A0AA85G8D7</accession>
<reference evidence="1" key="1">
    <citation type="submission" date="2022-06" db="EMBL/GenBank/DDBJ databases">
        <authorList>
            <person name="Berger JAMES D."/>
            <person name="Berger JAMES D."/>
        </authorList>
    </citation>
    <scope>NUCLEOTIDE SEQUENCE [LARGE SCALE GENOMIC DNA]</scope>
</reference>
<evidence type="ECO:0000313" key="1">
    <source>
        <dbReference type="Proteomes" id="UP000050792"/>
    </source>
</evidence>
<dbReference type="WBParaSite" id="SRDH1_84590.2">
    <property type="protein sequence ID" value="SRDH1_84590.2"/>
    <property type="gene ID" value="SRDH1_84590"/>
</dbReference>